<proteinExistence type="predicted"/>
<reference evidence="1 2" key="1">
    <citation type="submission" date="2023-10" db="EMBL/GenBank/DDBJ databases">
        <title>Chromosome-scale genome assembly provides insights into flower coloration mechanisms of Canna indica.</title>
        <authorList>
            <person name="Li C."/>
        </authorList>
    </citation>
    <scope>NUCLEOTIDE SEQUENCE [LARGE SCALE GENOMIC DNA]</scope>
    <source>
        <tissue evidence="1">Flower</tissue>
    </source>
</reference>
<organism evidence="1 2">
    <name type="scientific">Canna indica</name>
    <name type="common">Indian-shot</name>
    <dbReference type="NCBI Taxonomy" id="4628"/>
    <lineage>
        <taxon>Eukaryota</taxon>
        <taxon>Viridiplantae</taxon>
        <taxon>Streptophyta</taxon>
        <taxon>Embryophyta</taxon>
        <taxon>Tracheophyta</taxon>
        <taxon>Spermatophyta</taxon>
        <taxon>Magnoliopsida</taxon>
        <taxon>Liliopsida</taxon>
        <taxon>Zingiberales</taxon>
        <taxon>Cannaceae</taxon>
        <taxon>Canna</taxon>
    </lineage>
</organism>
<dbReference type="AlphaFoldDB" id="A0AAQ3JKM2"/>
<keyword evidence="2" id="KW-1185">Reference proteome</keyword>
<evidence type="ECO:0000313" key="2">
    <source>
        <dbReference type="Proteomes" id="UP001327560"/>
    </source>
</evidence>
<name>A0AAQ3JKM2_9LILI</name>
<gene>
    <name evidence="1" type="ORF">Cni_G00119</name>
</gene>
<sequence length="158" mass="18141">MTSHSTLSCSGKHLIFVCVRFKQPSRENNTYMWILDKLTLKHSITFLILDHHGLSIFHLSVVHRHSLRIADPVEGFFHGPDERDEVQRQLIIKIRAVIIPVVEADSIVAASDHRVLLLLAEHEPAHRALPVALHPRHQAVVVEHVVARRHQHLLVRHE</sequence>
<accession>A0AAQ3JKM2</accession>
<evidence type="ECO:0000313" key="1">
    <source>
        <dbReference type="EMBL" id="WOK91428.1"/>
    </source>
</evidence>
<dbReference type="EMBL" id="CP136890">
    <property type="protein sequence ID" value="WOK91428.1"/>
    <property type="molecule type" value="Genomic_DNA"/>
</dbReference>
<protein>
    <submittedName>
        <fullName evidence="1">Uncharacterized protein</fullName>
    </submittedName>
</protein>
<dbReference type="Proteomes" id="UP001327560">
    <property type="component" value="Chromosome 1"/>
</dbReference>